<keyword evidence="1" id="KW-0812">Transmembrane</keyword>
<keyword evidence="1" id="KW-1133">Transmembrane helix</keyword>
<keyword evidence="1" id="KW-0472">Membrane</keyword>
<keyword evidence="3" id="KW-1185">Reference proteome</keyword>
<dbReference type="STRING" id="652787.SAMN05216490_4277"/>
<dbReference type="EMBL" id="LT629740">
    <property type="protein sequence ID" value="SDT60497.1"/>
    <property type="molecule type" value="Genomic_DNA"/>
</dbReference>
<feature type="transmembrane region" description="Helical" evidence="1">
    <location>
        <begin position="92"/>
        <end position="114"/>
    </location>
</feature>
<evidence type="ECO:0000256" key="1">
    <source>
        <dbReference type="SAM" id="Phobius"/>
    </source>
</evidence>
<evidence type="ECO:0000313" key="2">
    <source>
        <dbReference type="EMBL" id="SDT60497.1"/>
    </source>
</evidence>
<sequence length="246" mass="28230">MYICTYQYEVAYLKEFNIADNVITLDLNTILKDAVHVLSCLVLFFITYFLILSLFSGLSAKSYRHKAFTTLIAQLVAAAAAARIFLPFSIKNLSYMAFGIIGFIVLLFVIWIIVALSHKPKPEKTDVQIKHQAEKDRLSNNYISRMTYLISYPLMFCQWFGAGEAYRQTDFAVVQDTLKYAVVRKYGEQLICVEIDSNKMLGKKMAIYKLPIVSPIILKHETFGPISAMYLNDNPRFIPQKRAIHR</sequence>
<dbReference type="Proteomes" id="UP000199679">
    <property type="component" value="Chromosome I"/>
</dbReference>
<feature type="transmembrane region" description="Helical" evidence="1">
    <location>
        <begin position="34"/>
        <end position="55"/>
    </location>
</feature>
<organism evidence="2 3">
    <name type="scientific">Mucilaginibacter mallensis</name>
    <dbReference type="NCBI Taxonomy" id="652787"/>
    <lineage>
        <taxon>Bacteria</taxon>
        <taxon>Pseudomonadati</taxon>
        <taxon>Bacteroidota</taxon>
        <taxon>Sphingobacteriia</taxon>
        <taxon>Sphingobacteriales</taxon>
        <taxon>Sphingobacteriaceae</taxon>
        <taxon>Mucilaginibacter</taxon>
    </lineage>
</organism>
<gene>
    <name evidence="2" type="ORF">SAMN05216490_4277</name>
</gene>
<name>A0A1H2BR17_MUCMA</name>
<proteinExistence type="predicted"/>
<protein>
    <submittedName>
        <fullName evidence="2">Uncharacterized protein</fullName>
    </submittedName>
</protein>
<feature type="transmembrane region" description="Helical" evidence="1">
    <location>
        <begin position="67"/>
        <end position="86"/>
    </location>
</feature>
<dbReference type="AlphaFoldDB" id="A0A1H2BR17"/>
<reference evidence="2 3" key="1">
    <citation type="submission" date="2016-10" db="EMBL/GenBank/DDBJ databases">
        <authorList>
            <person name="de Groot N.N."/>
        </authorList>
    </citation>
    <scope>NUCLEOTIDE SEQUENCE [LARGE SCALE GENOMIC DNA]</scope>
    <source>
        <strain evidence="2 3">MP1X4</strain>
    </source>
</reference>
<evidence type="ECO:0000313" key="3">
    <source>
        <dbReference type="Proteomes" id="UP000199679"/>
    </source>
</evidence>
<accession>A0A1H2BR17</accession>